<name>X5MLP1_9HYPH</name>
<dbReference type="HOGENOM" id="CLU_060944_2_1_5"/>
<dbReference type="PRINTS" id="PR00604">
    <property type="entry name" value="CYTCHRMECIAB"/>
</dbReference>
<dbReference type="PANTHER" id="PTHR11961">
    <property type="entry name" value="CYTOCHROME C"/>
    <property type="match status" value="1"/>
</dbReference>
<dbReference type="STRING" id="1458461.BN1012_Phect367"/>
<keyword evidence="2 6" id="KW-0349">Heme</keyword>
<feature type="domain" description="Cytochrome c" evidence="8">
    <location>
        <begin position="43"/>
        <end position="146"/>
    </location>
</feature>
<proteinExistence type="predicted"/>
<evidence type="ECO:0000256" key="3">
    <source>
        <dbReference type="ARBA" id="ARBA00022723"/>
    </source>
</evidence>
<feature type="chain" id="PRO_5004958955" evidence="7">
    <location>
        <begin position="27"/>
        <end position="159"/>
    </location>
</feature>
<organism evidence="9 10">
    <name type="scientific">Candidatus Phaeomarinibacter ectocarpi</name>
    <dbReference type="NCBI Taxonomy" id="1458461"/>
    <lineage>
        <taxon>Bacteria</taxon>
        <taxon>Pseudomonadati</taxon>
        <taxon>Pseudomonadota</taxon>
        <taxon>Alphaproteobacteria</taxon>
        <taxon>Hyphomicrobiales</taxon>
        <taxon>Parvibaculaceae</taxon>
        <taxon>Candidatus Phaeomarinibacter</taxon>
    </lineage>
</organism>
<dbReference type="Proteomes" id="UP000032160">
    <property type="component" value="Chromosome I"/>
</dbReference>
<evidence type="ECO:0000313" key="9">
    <source>
        <dbReference type="EMBL" id="CDO58581.1"/>
    </source>
</evidence>
<dbReference type="InterPro" id="IPR036909">
    <property type="entry name" value="Cyt_c-like_dom_sf"/>
</dbReference>
<evidence type="ECO:0000313" key="10">
    <source>
        <dbReference type="Proteomes" id="UP000032160"/>
    </source>
</evidence>
<dbReference type="KEGG" id="pect:BN1012_Phect367"/>
<feature type="signal peptide" evidence="7">
    <location>
        <begin position="1"/>
        <end position="26"/>
    </location>
</feature>
<evidence type="ECO:0000256" key="1">
    <source>
        <dbReference type="ARBA" id="ARBA00022448"/>
    </source>
</evidence>
<dbReference type="PROSITE" id="PS51007">
    <property type="entry name" value="CYTC"/>
    <property type="match status" value="1"/>
</dbReference>
<dbReference type="Pfam" id="PF00034">
    <property type="entry name" value="Cytochrom_C"/>
    <property type="match status" value="1"/>
</dbReference>
<keyword evidence="3 6" id="KW-0479">Metal-binding</keyword>
<keyword evidence="7" id="KW-0732">Signal</keyword>
<evidence type="ECO:0000256" key="4">
    <source>
        <dbReference type="ARBA" id="ARBA00022982"/>
    </source>
</evidence>
<keyword evidence="1" id="KW-0813">Transport</keyword>
<dbReference type="AlphaFoldDB" id="X5MLP1"/>
<gene>
    <name evidence="9" type="ORF">BN1012_Phect367</name>
</gene>
<keyword evidence="4" id="KW-0249">Electron transport</keyword>
<sequence>MLKSTKTLAAIAAFAFSAAIATTAQIAPAMAEEAAAADTQIVGDPKKGKRVFNRCKACHTVEEGGPNRVGPNLYGIVGAEFGHLEGYKFSANLMELKAEGKIWDEETLSAYLKKPKDVIPKGIMAFVGLPKEKDRAHVIAYLATFGGPEAEADAADPAP</sequence>
<evidence type="ECO:0000256" key="5">
    <source>
        <dbReference type="ARBA" id="ARBA00023004"/>
    </source>
</evidence>
<reference evidence="9 10" key="1">
    <citation type="journal article" date="2014" name="Front. Genet.">
        <title>Genome and metabolic network of "Candidatus Phaeomarinobacter ectocarpi" Ec32, a new candidate genus of Alphaproteobacteria frequently associated with brown algae.</title>
        <authorList>
            <person name="Dittami S.M."/>
            <person name="Barbeyron T."/>
            <person name="Boyen C."/>
            <person name="Cambefort J."/>
            <person name="Collet G."/>
            <person name="Delage L."/>
            <person name="Gobet A."/>
            <person name="Groisillier A."/>
            <person name="Leblanc C."/>
            <person name="Michel G."/>
            <person name="Scornet D."/>
            <person name="Siegel A."/>
            <person name="Tapia J.E."/>
            <person name="Tonon T."/>
        </authorList>
    </citation>
    <scope>NUCLEOTIDE SEQUENCE [LARGE SCALE GENOMIC DNA]</scope>
    <source>
        <strain evidence="9 10">Ec32</strain>
    </source>
</reference>
<dbReference type="GO" id="GO:0020037">
    <property type="term" value="F:heme binding"/>
    <property type="evidence" value="ECO:0007669"/>
    <property type="project" value="InterPro"/>
</dbReference>
<dbReference type="EMBL" id="HG966617">
    <property type="protein sequence ID" value="CDO58581.1"/>
    <property type="molecule type" value="Genomic_DNA"/>
</dbReference>
<keyword evidence="10" id="KW-1185">Reference proteome</keyword>
<evidence type="ECO:0000256" key="7">
    <source>
        <dbReference type="SAM" id="SignalP"/>
    </source>
</evidence>
<keyword evidence="5 6" id="KW-0408">Iron</keyword>
<evidence type="ECO:0000259" key="8">
    <source>
        <dbReference type="PROSITE" id="PS51007"/>
    </source>
</evidence>
<evidence type="ECO:0000256" key="6">
    <source>
        <dbReference type="PROSITE-ProRule" id="PRU00433"/>
    </source>
</evidence>
<evidence type="ECO:0000256" key="2">
    <source>
        <dbReference type="ARBA" id="ARBA00022617"/>
    </source>
</evidence>
<dbReference type="GO" id="GO:0009055">
    <property type="term" value="F:electron transfer activity"/>
    <property type="evidence" value="ECO:0007669"/>
    <property type="project" value="InterPro"/>
</dbReference>
<dbReference type="InterPro" id="IPR002327">
    <property type="entry name" value="Cyt_c_1A/1B"/>
</dbReference>
<dbReference type="SUPFAM" id="SSF46626">
    <property type="entry name" value="Cytochrome c"/>
    <property type="match status" value="1"/>
</dbReference>
<dbReference type="Gene3D" id="1.10.760.10">
    <property type="entry name" value="Cytochrome c-like domain"/>
    <property type="match status" value="1"/>
</dbReference>
<dbReference type="InterPro" id="IPR009056">
    <property type="entry name" value="Cyt_c-like_dom"/>
</dbReference>
<accession>X5MLP1</accession>
<dbReference type="RefSeq" id="WP_197538296.1">
    <property type="nucleotide sequence ID" value="NZ_HG966617.1"/>
</dbReference>
<dbReference type="GO" id="GO:0046872">
    <property type="term" value="F:metal ion binding"/>
    <property type="evidence" value="ECO:0007669"/>
    <property type="project" value="UniProtKB-KW"/>
</dbReference>
<protein>
    <submittedName>
        <fullName evidence="9">Cytochrome c, class I</fullName>
    </submittedName>
</protein>